<organism evidence="2 3">
    <name type="scientific">Amycolatopsis iheyensis</name>
    <dbReference type="NCBI Taxonomy" id="2945988"/>
    <lineage>
        <taxon>Bacteria</taxon>
        <taxon>Bacillati</taxon>
        <taxon>Actinomycetota</taxon>
        <taxon>Actinomycetes</taxon>
        <taxon>Pseudonocardiales</taxon>
        <taxon>Pseudonocardiaceae</taxon>
        <taxon>Amycolatopsis</taxon>
    </lineage>
</organism>
<dbReference type="InterPro" id="IPR019267">
    <property type="entry name" value="CRISPR-assoc_Cas6_C"/>
</dbReference>
<evidence type="ECO:0000313" key="3">
    <source>
        <dbReference type="Proteomes" id="UP001144096"/>
    </source>
</evidence>
<dbReference type="CDD" id="cd21141">
    <property type="entry name" value="Cas6_III-like"/>
    <property type="match status" value="1"/>
</dbReference>
<dbReference type="EMBL" id="JAMXQV010000024">
    <property type="protein sequence ID" value="MCR6488392.1"/>
    <property type="molecule type" value="Genomic_DNA"/>
</dbReference>
<evidence type="ECO:0000259" key="1">
    <source>
        <dbReference type="Pfam" id="PF10040"/>
    </source>
</evidence>
<feature type="domain" description="CRISPR-associated protein Cas6 C-terminal" evidence="1">
    <location>
        <begin position="89"/>
        <end position="216"/>
    </location>
</feature>
<dbReference type="Proteomes" id="UP001144096">
    <property type="component" value="Unassembled WGS sequence"/>
</dbReference>
<protein>
    <submittedName>
        <fullName evidence="2">CRISPR system precrRNA processing endoribonuclease RAMP protein Cas6</fullName>
    </submittedName>
</protein>
<reference evidence="2" key="1">
    <citation type="submission" date="2022-06" db="EMBL/GenBank/DDBJ databases">
        <title>Amycolatopsis iheyaensis sp. nov., a new species of the genus Amycolatopsis isolated from soil in Iheya island, Japan.</title>
        <authorList>
            <person name="Ngamcharungchit C."/>
            <person name="Kanto H."/>
            <person name="Take A."/>
            <person name="Intra B."/>
            <person name="Matsumoto A."/>
            <person name="Panbangred W."/>
            <person name="Inahashi Y."/>
        </authorList>
    </citation>
    <scope>NUCLEOTIDE SEQUENCE</scope>
    <source>
        <strain evidence="2">OK19-0408</strain>
    </source>
</reference>
<proteinExistence type="predicted"/>
<comment type="caution">
    <text evidence="2">The sequence shown here is derived from an EMBL/GenBank/DDBJ whole genome shotgun (WGS) entry which is preliminary data.</text>
</comment>
<dbReference type="AlphaFoldDB" id="A0A9X2SN04"/>
<dbReference type="RefSeq" id="WP_257924952.1">
    <property type="nucleotide sequence ID" value="NZ_JAMXQV010000024.1"/>
</dbReference>
<dbReference type="Gene3D" id="3.30.70.1900">
    <property type="match status" value="1"/>
</dbReference>
<dbReference type="Pfam" id="PF10040">
    <property type="entry name" value="CRISPR_Cas6"/>
    <property type="match status" value="1"/>
</dbReference>
<accession>A0A9X2SN04</accession>
<evidence type="ECO:0000313" key="2">
    <source>
        <dbReference type="EMBL" id="MCR6488392.1"/>
    </source>
</evidence>
<sequence>MPSLWEMPVPGGVVDRRRLHGLLASWLDSDHRADRKAWSWKATNKGIEIGVLDDGAVGRLLAGAGRGLRQVAAVAWSEVAGGSRGAWAVEFVSPVTFRRGNRLLPWPSPSAVLGSLRADWRRFAAPHAGDLEVDLALDPVVVTDVRGASEVERFVLHERPDAAGERVPVRVTVGGFRGRVTYAVEDPGLRDAVGKLLAIAPYAGVGAHTTRGFGGVRLHPGR</sequence>
<gene>
    <name evidence="2" type="primary">cas6</name>
    <name evidence="2" type="ORF">M8542_36735</name>
</gene>
<name>A0A9X2SN04_9PSEU</name>
<keyword evidence="3" id="KW-1185">Reference proteome</keyword>